<gene>
    <name evidence="3" type="ORF">CYMTET_53027</name>
</gene>
<name>A0AAE0EQ78_9CHLO</name>
<organism evidence="3 4">
    <name type="scientific">Cymbomonas tetramitiformis</name>
    <dbReference type="NCBI Taxonomy" id="36881"/>
    <lineage>
        <taxon>Eukaryota</taxon>
        <taxon>Viridiplantae</taxon>
        <taxon>Chlorophyta</taxon>
        <taxon>Pyramimonadophyceae</taxon>
        <taxon>Pyramimonadales</taxon>
        <taxon>Pyramimonadaceae</taxon>
        <taxon>Cymbomonas</taxon>
    </lineage>
</organism>
<feature type="coiled-coil region" evidence="1">
    <location>
        <begin position="1025"/>
        <end position="1052"/>
    </location>
</feature>
<keyword evidence="4" id="KW-1185">Reference proteome</keyword>
<comment type="caution">
    <text evidence="3">The sequence shown here is derived from an EMBL/GenBank/DDBJ whole genome shotgun (WGS) entry which is preliminary data.</text>
</comment>
<evidence type="ECO:0000256" key="2">
    <source>
        <dbReference type="SAM" id="MobiDB-lite"/>
    </source>
</evidence>
<keyword evidence="1" id="KW-0175">Coiled coil</keyword>
<feature type="coiled-coil region" evidence="1">
    <location>
        <begin position="516"/>
        <end position="550"/>
    </location>
</feature>
<feature type="compositionally biased region" description="Basic and acidic residues" evidence="2">
    <location>
        <begin position="7"/>
        <end position="20"/>
    </location>
</feature>
<feature type="coiled-coil region" evidence="1">
    <location>
        <begin position="783"/>
        <end position="861"/>
    </location>
</feature>
<dbReference type="EMBL" id="LGRX02034806">
    <property type="protein sequence ID" value="KAK3236858.1"/>
    <property type="molecule type" value="Genomic_DNA"/>
</dbReference>
<evidence type="ECO:0000313" key="4">
    <source>
        <dbReference type="Proteomes" id="UP001190700"/>
    </source>
</evidence>
<feature type="coiled-coil region" evidence="1">
    <location>
        <begin position="576"/>
        <end position="603"/>
    </location>
</feature>
<proteinExistence type="predicted"/>
<feature type="coiled-coil region" evidence="1">
    <location>
        <begin position="315"/>
        <end position="381"/>
    </location>
</feature>
<sequence>MEGSQGTDDRKTVSEYERHMAALSRAQDQYEELSNQVKRVSAARYESVRQHEAARELVRTAERAFQYAQKQAVQVLQKMDNLVASGGAEGLVDEELRAAQKQLLETRSALTQVKEIASFKHHKADEYLRQQEAELDQSLAQTEHKRLAVAHHPPPLPALSAPEEALERVGTQEIAEKGVLLNDRSKGEVAAIARAQQQVAELRTELATEERKRTLLELDVRQLQGSLAGAKEHARKAEFYAGEQHLLAKTWEFEFEKSSHTIKALQNHTNVLQANMKNSEIRISEMTTFADKHVSSKQEEMGTLNDQIELGKTMQSDLLDHIEELKEEVASAELRQESHNAEMRQKKAEFSLKEHLLREELARAEERVQQAQQSLVDSKAREAAKQTALAQSEEVLQVKDANIARLIKAQEVTQNAYDEMCAKLNLEQHQIRNLNSEARSSAQEMAASTAEAERVGVAFAAAGALNAQMEKDLAARNAELEEMREALGAAVAKRTATHEDLKALRAEKLDIEERLIPQLQADVAAKELQLEAAELNISTLLAELSEAREHEEVLTKEVTDTKQLLRTSQRLDQENQQKAETAKAELRQQLAEREKQHENLRSDAAFTELRLQQILAEKNRQTERVVGRSGLTGGGAGFCGDGHAQGEKWTDWWRRASARRRSRAGEKVLQTEVEAQRVQLLEQRDRHDAEKGRLEEQLGEKSRRLVELVTDGQSDLKREHQAHTKGLREDLANTKLALGGALQSSLLSAQTRELLLGKQIKELERRHADATDQSHKQSSMLLLHSLKTAAEEAEEEKERDVQEARAQASQSAAVVLGQIVKHRDHQADEHCQELEGLMGQKEALEDALRDLTAAKAQQTAKLELDLSQTAEALHQAQAVAAFRQEELATSMREMEEILCLKETQDLKHRAEVAQMNQHLVAAKTSLEVFKQDATKRTAERLMRELKDLPAAPDVLPSVDQLMRMVAVQQIAEVEVKYQAQVEEADSAREKLREEQVGFTRLRMEAQQRVQEAETHSKHVRAQLIRTEADDRVRAAEMEIARLRVELDEARDKHYRKPGVFL</sequence>
<accession>A0AAE0EQ78</accession>
<dbReference type="AlphaFoldDB" id="A0AAE0EQ78"/>
<feature type="region of interest" description="Disordered" evidence="2">
    <location>
        <begin position="1"/>
        <end position="20"/>
    </location>
</feature>
<feature type="coiled-coil region" evidence="1">
    <location>
        <begin position="192"/>
        <end position="219"/>
    </location>
</feature>
<protein>
    <submittedName>
        <fullName evidence="3">Uncharacterized protein</fullName>
    </submittedName>
</protein>
<reference evidence="3 4" key="1">
    <citation type="journal article" date="2015" name="Genome Biol. Evol.">
        <title>Comparative Genomics of a Bacterivorous Green Alga Reveals Evolutionary Causalities and Consequences of Phago-Mixotrophic Mode of Nutrition.</title>
        <authorList>
            <person name="Burns J.A."/>
            <person name="Paasch A."/>
            <person name="Narechania A."/>
            <person name="Kim E."/>
        </authorList>
    </citation>
    <scope>NUCLEOTIDE SEQUENCE [LARGE SCALE GENOMIC DNA]</scope>
    <source>
        <strain evidence="3 4">PLY_AMNH</strain>
    </source>
</reference>
<evidence type="ECO:0000313" key="3">
    <source>
        <dbReference type="EMBL" id="KAK3236858.1"/>
    </source>
</evidence>
<dbReference type="Proteomes" id="UP001190700">
    <property type="component" value="Unassembled WGS sequence"/>
</dbReference>
<evidence type="ECO:0000256" key="1">
    <source>
        <dbReference type="SAM" id="Coils"/>
    </source>
</evidence>